<dbReference type="PANTHER" id="PTHR22749">
    <property type="entry name" value="RIBOFLAVIN KINASE/FMN ADENYLYLTRANSFERASE"/>
    <property type="match status" value="1"/>
</dbReference>
<evidence type="ECO:0000313" key="17">
    <source>
        <dbReference type="EMBL" id="SNU87206.1"/>
    </source>
</evidence>
<protein>
    <recommendedName>
        <fullName evidence="15">Riboflavin biosynthesis protein</fullName>
    </recommendedName>
    <domain>
        <recommendedName>
            <fullName evidence="15">Riboflavin kinase</fullName>
            <ecNumber evidence="15">2.7.1.26</ecNumber>
        </recommendedName>
        <alternativeName>
            <fullName evidence="15">Flavokinase</fullName>
        </alternativeName>
    </domain>
    <domain>
        <recommendedName>
            <fullName evidence="15">FMN adenylyltransferase</fullName>
            <ecNumber evidence="15">2.7.7.2</ecNumber>
        </recommendedName>
        <alternativeName>
            <fullName evidence="15">FAD pyrophosphorylase</fullName>
        </alternativeName>
        <alternativeName>
            <fullName evidence="15">FAD synthase</fullName>
        </alternativeName>
    </domain>
</protein>
<dbReference type="InterPro" id="IPR023468">
    <property type="entry name" value="Riboflavin_kinase"/>
</dbReference>
<dbReference type="SUPFAM" id="SSF52374">
    <property type="entry name" value="Nucleotidylyl transferase"/>
    <property type="match status" value="1"/>
</dbReference>
<dbReference type="InterPro" id="IPR015864">
    <property type="entry name" value="FAD_synthase"/>
</dbReference>
<dbReference type="NCBIfam" id="TIGR00083">
    <property type="entry name" value="ribF"/>
    <property type="match status" value="1"/>
</dbReference>
<dbReference type="UniPathway" id="UPA00276">
    <property type="reaction ID" value="UER00406"/>
</dbReference>
<sequence length="314" mass="35591">MEVMKVYTIKDYQNIHQQEEVVLVLGYFDGLHLGHQALFAEARKLAKDLDLRIAVLTFPESPKLAFARFEPDLLLHLNSPEDRLAKFEEAGVDDLYLIDFTGEFAKTKADDFIQQYVHGLKAKAIVTGFDYRFASDQKDGYYLQEKFDGPVVVVPEYSIDGEKVSSSRIRQAILSGQVNEANRLLGYPFSTRGMVVHGDARGRTIGYPTANLALLDRVYLPGDGVYVVDVAIEGKIYRSMASIGKNVTFDGTELRLEVHLFDFEGDLYGQLLSIYWLGKIRDMVKFNSIEELVDQLHADADSAKKWQAQKYRKV</sequence>
<dbReference type="InterPro" id="IPR002606">
    <property type="entry name" value="Riboflavin_kinase_bac"/>
</dbReference>
<keyword evidence="10 15" id="KW-0274">FAD</keyword>
<dbReference type="NCBIfam" id="NF004162">
    <property type="entry name" value="PRK05627.1-5"/>
    <property type="match status" value="1"/>
</dbReference>
<dbReference type="FunFam" id="2.40.30.30:FF:000003">
    <property type="entry name" value="Riboflavin biosynthesis protein"/>
    <property type="match status" value="1"/>
</dbReference>
<dbReference type="PANTHER" id="PTHR22749:SF6">
    <property type="entry name" value="RIBOFLAVIN KINASE"/>
    <property type="match status" value="1"/>
</dbReference>
<dbReference type="STRING" id="1123308.GCA_000380085_00965"/>
<dbReference type="GO" id="GO:0009398">
    <property type="term" value="P:FMN biosynthetic process"/>
    <property type="evidence" value="ECO:0007669"/>
    <property type="project" value="UniProtKB-UniRule"/>
</dbReference>
<dbReference type="GO" id="GO:0005524">
    <property type="term" value="F:ATP binding"/>
    <property type="evidence" value="ECO:0007669"/>
    <property type="project" value="UniProtKB-UniRule"/>
</dbReference>
<evidence type="ECO:0000256" key="5">
    <source>
        <dbReference type="ARBA" id="ARBA00022643"/>
    </source>
</evidence>
<comment type="pathway">
    <text evidence="3 15">Cofactor biosynthesis; FMN biosynthesis; FMN from riboflavin (ATP route): step 1/1.</text>
</comment>
<evidence type="ECO:0000313" key="18">
    <source>
        <dbReference type="Proteomes" id="UP000215185"/>
    </source>
</evidence>
<comment type="pathway">
    <text evidence="2 15">Cofactor biosynthesis; FAD biosynthesis; FAD from FMN: step 1/1.</text>
</comment>
<accession>A0A239SP84</accession>
<dbReference type="EMBL" id="LT906439">
    <property type="protein sequence ID" value="SNU87206.1"/>
    <property type="molecule type" value="Genomic_DNA"/>
</dbReference>
<organism evidence="17 18">
    <name type="scientific">Streptococcus merionis</name>
    <dbReference type="NCBI Taxonomy" id="400065"/>
    <lineage>
        <taxon>Bacteria</taxon>
        <taxon>Bacillati</taxon>
        <taxon>Bacillota</taxon>
        <taxon>Bacilli</taxon>
        <taxon>Lactobacillales</taxon>
        <taxon>Streptococcaceae</taxon>
        <taxon>Streptococcus</taxon>
    </lineage>
</organism>
<evidence type="ECO:0000256" key="13">
    <source>
        <dbReference type="ARBA" id="ARBA00047880"/>
    </source>
</evidence>
<dbReference type="AlphaFoldDB" id="A0A239SP84"/>
<dbReference type="GO" id="GO:0003919">
    <property type="term" value="F:FMN adenylyltransferase activity"/>
    <property type="evidence" value="ECO:0007669"/>
    <property type="project" value="UniProtKB-UniRule"/>
</dbReference>
<dbReference type="eggNOG" id="COG0196">
    <property type="taxonomic scope" value="Bacteria"/>
</dbReference>
<dbReference type="KEGG" id="smen:SAMEA4412692_0554"/>
<dbReference type="EC" id="2.7.1.26" evidence="15"/>
<comment type="similarity">
    <text evidence="15">Belongs to the ribF family.</text>
</comment>
<dbReference type="InterPro" id="IPR014729">
    <property type="entry name" value="Rossmann-like_a/b/a_fold"/>
</dbReference>
<keyword evidence="18" id="KW-1185">Reference proteome</keyword>
<dbReference type="CDD" id="cd02064">
    <property type="entry name" value="FAD_synthetase_N"/>
    <property type="match status" value="1"/>
</dbReference>
<evidence type="ECO:0000256" key="4">
    <source>
        <dbReference type="ARBA" id="ARBA00022630"/>
    </source>
</evidence>
<keyword evidence="8 15" id="KW-0547">Nucleotide-binding</keyword>
<keyword evidence="6 15" id="KW-0808">Transferase</keyword>
<evidence type="ECO:0000256" key="15">
    <source>
        <dbReference type="PIRNR" id="PIRNR004491"/>
    </source>
</evidence>
<evidence type="ECO:0000256" key="14">
    <source>
        <dbReference type="ARBA" id="ARBA00049494"/>
    </source>
</evidence>
<dbReference type="SUPFAM" id="SSF82114">
    <property type="entry name" value="Riboflavin kinase-like"/>
    <property type="match status" value="1"/>
</dbReference>
<evidence type="ECO:0000256" key="9">
    <source>
        <dbReference type="ARBA" id="ARBA00022777"/>
    </source>
</evidence>
<keyword evidence="4 15" id="KW-0285">Flavoprotein</keyword>
<keyword evidence="9 15" id="KW-0418">Kinase</keyword>
<dbReference type="InterPro" id="IPR015865">
    <property type="entry name" value="Riboflavin_kinase_bac/euk"/>
</dbReference>
<dbReference type="Gene3D" id="2.40.30.30">
    <property type="entry name" value="Riboflavin kinase-like"/>
    <property type="match status" value="1"/>
</dbReference>
<dbReference type="GO" id="GO:0009231">
    <property type="term" value="P:riboflavin biosynthetic process"/>
    <property type="evidence" value="ECO:0007669"/>
    <property type="project" value="InterPro"/>
</dbReference>
<keyword evidence="12" id="KW-0511">Multifunctional enzyme</keyword>
<evidence type="ECO:0000256" key="6">
    <source>
        <dbReference type="ARBA" id="ARBA00022679"/>
    </source>
</evidence>
<keyword evidence="11 15" id="KW-0067">ATP-binding</keyword>
<evidence type="ECO:0000256" key="2">
    <source>
        <dbReference type="ARBA" id="ARBA00004726"/>
    </source>
</evidence>
<evidence type="ECO:0000259" key="16">
    <source>
        <dbReference type="SMART" id="SM00904"/>
    </source>
</evidence>
<dbReference type="UniPathway" id="UPA00277">
    <property type="reaction ID" value="UER00407"/>
</dbReference>
<comment type="catalytic activity">
    <reaction evidence="14 15">
        <text>FMN + ATP + H(+) = FAD + diphosphate</text>
        <dbReference type="Rhea" id="RHEA:17237"/>
        <dbReference type="ChEBI" id="CHEBI:15378"/>
        <dbReference type="ChEBI" id="CHEBI:30616"/>
        <dbReference type="ChEBI" id="CHEBI:33019"/>
        <dbReference type="ChEBI" id="CHEBI:57692"/>
        <dbReference type="ChEBI" id="CHEBI:58210"/>
        <dbReference type="EC" id="2.7.7.2"/>
    </reaction>
</comment>
<evidence type="ECO:0000256" key="3">
    <source>
        <dbReference type="ARBA" id="ARBA00005201"/>
    </source>
</evidence>
<dbReference type="Pfam" id="PF06574">
    <property type="entry name" value="FAD_syn"/>
    <property type="match status" value="1"/>
</dbReference>
<evidence type="ECO:0000256" key="11">
    <source>
        <dbReference type="ARBA" id="ARBA00022840"/>
    </source>
</evidence>
<evidence type="ECO:0000256" key="12">
    <source>
        <dbReference type="ARBA" id="ARBA00023268"/>
    </source>
</evidence>
<dbReference type="Pfam" id="PF01687">
    <property type="entry name" value="Flavokinase"/>
    <property type="match status" value="1"/>
</dbReference>
<comment type="function">
    <text evidence="1">Catalyzes the phosphorylation of riboflavin to FMN followed by the adenylation of FMN to FAD.</text>
</comment>
<evidence type="ECO:0000256" key="8">
    <source>
        <dbReference type="ARBA" id="ARBA00022741"/>
    </source>
</evidence>
<dbReference type="Proteomes" id="UP000215185">
    <property type="component" value="Chromosome 1"/>
</dbReference>
<feature type="domain" description="Riboflavin kinase" evidence="16">
    <location>
        <begin position="184"/>
        <end position="308"/>
    </location>
</feature>
<proteinExistence type="inferred from homology"/>
<comment type="catalytic activity">
    <reaction evidence="13 15">
        <text>riboflavin + ATP = FMN + ADP + H(+)</text>
        <dbReference type="Rhea" id="RHEA:14357"/>
        <dbReference type="ChEBI" id="CHEBI:15378"/>
        <dbReference type="ChEBI" id="CHEBI:30616"/>
        <dbReference type="ChEBI" id="CHEBI:57986"/>
        <dbReference type="ChEBI" id="CHEBI:58210"/>
        <dbReference type="ChEBI" id="CHEBI:456216"/>
        <dbReference type="EC" id="2.7.1.26"/>
    </reaction>
</comment>
<dbReference type="Gene3D" id="3.40.50.620">
    <property type="entry name" value="HUPs"/>
    <property type="match status" value="1"/>
</dbReference>
<dbReference type="SMART" id="SM00904">
    <property type="entry name" value="Flavokinase"/>
    <property type="match status" value="1"/>
</dbReference>
<evidence type="ECO:0000256" key="1">
    <source>
        <dbReference type="ARBA" id="ARBA00002121"/>
    </source>
</evidence>
<dbReference type="EC" id="2.7.7.2" evidence="15"/>
<reference evidence="17 18" key="1">
    <citation type="submission" date="2017-06" db="EMBL/GenBank/DDBJ databases">
        <authorList>
            <consortium name="Pathogen Informatics"/>
        </authorList>
    </citation>
    <scope>NUCLEOTIDE SEQUENCE [LARGE SCALE GENOMIC DNA]</scope>
    <source>
        <strain evidence="17 18">NCTC13788</strain>
    </source>
</reference>
<evidence type="ECO:0000256" key="10">
    <source>
        <dbReference type="ARBA" id="ARBA00022827"/>
    </source>
</evidence>
<dbReference type="GO" id="GO:0008531">
    <property type="term" value="F:riboflavin kinase activity"/>
    <property type="evidence" value="ECO:0007669"/>
    <property type="project" value="UniProtKB-UniRule"/>
</dbReference>
<keyword evidence="5 15" id="KW-0288">FMN</keyword>
<dbReference type="InterPro" id="IPR023465">
    <property type="entry name" value="Riboflavin_kinase_dom_sf"/>
</dbReference>
<name>A0A239SP84_9STRE</name>
<dbReference type="NCBIfam" id="NF004158">
    <property type="entry name" value="PRK05627.1-1"/>
    <property type="match status" value="1"/>
</dbReference>
<dbReference type="PIRSF" id="PIRSF004491">
    <property type="entry name" value="FAD_Synth"/>
    <property type="match status" value="1"/>
</dbReference>
<evidence type="ECO:0000256" key="7">
    <source>
        <dbReference type="ARBA" id="ARBA00022695"/>
    </source>
</evidence>
<keyword evidence="7 15" id="KW-0548">Nucleotidyltransferase</keyword>
<dbReference type="GO" id="GO:0006747">
    <property type="term" value="P:FAD biosynthetic process"/>
    <property type="evidence" value="ECO:0007669"/>
    <property type="project" value="UniProtKB-UniRule"/>
</dbReference>
<gene>
    <name evidence="17" type="primary">ribF</name>
    <name evidence="17" type="ORF">SAMEA4412692_00554</name>
</gene>